<evidence type="ECO:0000256" key="2">
    <source>
        <dbReference type="ARBA" id="ARBA00023157"/>
    </source>
</evidence>
<proteinExistence type="predicted"/>
<evidence type="ECO:0000256" key="3">
    <source>
        <dbReference type="SAM" id="SignalP"/>
    </source>
</evidence>
<evidence type="ECO:0000313" key="5">
    <source>
        <dbReference type="Ensembl" id="ENSLLEP00000042514.1"/>
    </source>
</evidence>
<dbReference type="SMART" id="SM00241">
    <property type="entry name" value="ZP"/>
    <property type="match status" value="1"/>
</dbReference>
<feature type="signal peptide" evidence="3">
    <location>
        <begin position="1"/>
        <end position="18"/>
    </location>
</feature>
<dbReference type="Pfam" id="PF00100">
    <property type="entry name" value="Zona_pellucida"/>
    <property type="match status" value="1"/>
</dbReference>
<accession>A0A8C5QW69</accession>
<evidence type="ECO:0000259" key="4">
    <source>
        <dbReference type="PROSITE" id="PS51034"/>
    </source>
</evidence>
<reference evidence="5" key="2">
    <citation type="submission" date="2025-09" db="UniProtKB">
        <authorList>
            <consortium name="Ensembl"/>
        </authorList>
    </citation>
    <scope>IDENTIFICATION</scope>
</reference>
<evidence type="ECO:0000256" key="1">
    <source>
        <dbReference type="ARBA" id="ARBA00022729"/>
    </source>
</evidence>
<dbReference type="PROSITE" id="PS51034">
    <property type="entry name" value="ZP_2"/>
    <property type="match status" value="1"/>
</dbReference>
<feature type="chain" id="PRO_5034311167" description="ZP domain-containing protein" evidence="3">
    <location>
        <begin position="19"/>
        <end position="410"/>
    </location>
</feature>
<feature type="domain" description="ZP" evidence="4">
    <location>
        <begin position="126"/>
        <end position="385"/>
    </location>
</feature>
<dbReference type="PANTHER" id="PTHR14002:SF49">
    <property type="entry name" value="PANCREATIC SECRETORY GRANULE MEMBRANE MAJOR GLYCOPROTEIN GP2-LIKE"/>
    <property type="match status" value="1"/>
</dbReference>
<sequence>MKFLVVLVLFALLKQAGATCFAATNVPFCNGCGGGCSSGNGCLCDIDHSLLPCIPTTCDLNTNECCLAEPGYYWDSSLSCCTDVLICNPKCTRDEECVDRSGDAVCECNYKMYKGNTTEDIIPTVDCKIDTMTTSVSRCLLIYLGYDYESFHLNNDSIDCIFHYPDIQNDQRVETNQVKAQAGWCGNDATIIDSKIYFKNTLHIQHLPSQLITKNPIAYNFSCGYNLTMQTSLQFALHPLLSTTVLTPVTGGGSFSVIMAAYKEPACSTPFVDGESVDVGTYIYLGILVKDTDGTNFTLRADECFATSINDSNYSPKVQLVSGGCAVDGEVDTAVLQNGEAMEAIIRIRSFQFQDSPNNLFIFCQVSLCEKSEACKQCLNGRSLNGNSAQLGLGFPLEDNTYSSNSGYHT</sequence>
<dbReference type="OrthoDB" id="9987373at2759"/>
<dbReference type="AlphaFoldDB" id="A0A8C5QW69"/>
<name>A0A8C5QW69_9ANUR</name>
<dbReference type="GeneTree" id="ENSGT00940000156038"/>
<dbReference type="InterPro" id="IPR042235">
    <property type="entry name" value="ZP-C_dom"/>
</dbReference>
<evidence type="ECO:0000313" key="6">
    <source>
        <dbReference type="Proteomes" id="UP000694569"/>
    </source>
</evidence>
<protein>
    <recommendedName>
        <fullName evidence="4">ZP domain-containing protein</fullName>
    </recommendedName>
</protein>
<dbReference type="Gene3D" id="2.60.40.4100">
    <property type="entry name" value="Zona pellucida, ZP-C domain"/>
    <property type="match status" value="1"/>
</dbReference>
<dbReference type="Gene3D" id="2.60.40.3210">
    <property type="entry name" value="Zona pellucida, ZP-N domain"/>
    <property type="match status" value="1"/>
</dbReference>
<keyword evidence="2" id="KW-1015">Disulfide bond</keyword>
<keyword evidence="1 3" id="KW-0732">Signal</keyword>
<dbReference type="PANTHER" id="PTHR14002">
    <property type="entry name" value="ENDOGLIN/TGF-BETA RECEPTOR TYPE III"/>
    <property type="match status" value="1"/>
</dbReference>
<reference evidence="5" key="1">
    <citation type="submission" date="2025-08" db="UniProtKB">
        <authorList>
            <consortium name="Ensembl"/>
        </authorList>
    </citation>
    <scope>IDENTIFICATION</scope>
</reference>
<keyword evidence="6" id="KW-1185">Reference proteome</keyword>
<dbReference type="InterPro" id="IPR001507">
    <property type="entry name" value="ZP_dom"/>
</dbReference>
<dbReference type="InterPro" id="IPR055355">
    <property type="entry name" value="ZP-C"/>
</dbReference>
<dbReference type="Proteomes" id="UP000694569">
    <property type="component" value="Unplaced"/>
</dbReference>
<organism evidence="5 6">
    <name type="scientific">Leptobrachium leishanense</name>
    <name type="common">Leishan spiny toad</name>
    <dbReference type="NCBI Taxonomy" id="445787"/>
    <lineage>
        <taxon>Eukaryota</taxon>
        <taxon>Metazoa</taxon>
        <taxon>Chordata</taxon>
        <taxon>Craniata</taxon>
        <taxon>Vertebrata</taxon>
        <taxon>Euteleostomi</taxon>
        <taxon>Amphibia</taxon>
        <taxon>Batrachia</taxon>
        <taxon>Anura</taxon>
        <taxon>Pelobatoidea</taxon>
        <taxon>Megophryidae</taxon>
        <taxon>Leptobrachium</taxon>
    </lineage>
</organism>
<dbReference type="Ensembl" id="ENSLLET00000044211.1">
    <property type="protein sequence ID" value="ENSLLEP00000042514.1"/>
    <property type="gene ID" value="ENSLLEG00000027045.1"/>
</dbReference>